<keyword evidence="4" id="KW-0804">Transcription</keyword>
<name>A0ABS1Q671_9ACTN</name>
<evidence type="ECO:0000256" key="2">
    <source>
        <dbReference type="ARBA" id="ARBA00023015"/>
    </source>
</evidence>
<comment type="caution">
    <text evidence="7">The sequence shown here is derived from an EMBL/GenBank/DDBJ whole genome shotgun (WGS) entry which is preliminary data.</text>
</comment>
<proteinExistence type="predicted"/>
<dbReference type="EMBL" id="JAERRG010000036">
    <property type="protein sequence ID" value="MBL1119755.1"/>
    <property type="molecule type" value="Genomic_DNA"/>
</dbReference>
<dbReference type="RefSeq" id="WP_201857532.1">
    <property type="nucleotide sequence ID" value="NZ_JAERRG010000036.1"/>
</dbReference>
<dbReference type="PROSITE" id="PS50977">
    <property type="entry name" value="HTH_TETR_2"/>
    <property type="match status" value="1"/>
</dbReference>
<reference evidence="7 8" key="1">
    <citation type="submission" date="2021-01" db="EMBL/GenBank/DDBJ databases">
        <title>WGS of actinomycetes isolated from Thailand.</title>
        <authorList>
            <person name="Thawai C."/>
        </authorList>
    </citation>
    <scope>NUCLEOTIDE SEQUENCE [LARGE SCALE GENOMIC DNA]</scope>
    <source>
        <strain evidence="7 8">CA3R110</strain>
    </source>
</reference>
<keyword evidence="2" id="KW-0805">Transcription regulation</keyword>
<dbReference type="InterPro" id="IPR039538">
    <property type="entry name" value="BetI_C"/>
</dbReference>
<evidence type="ECO:0000256" key="4">
    <source>
        <dbReference type="ARBA" id="ARBA00023163"/>
    </source>
</evidence>
<gene>
    <name evidence="7" type="ORF">JK364_46735</name>
</gene>
<evidence type="ECO:0000256" key="5">
    <source>
        <dbReference type="PROSITE-ProRule" id="PRU00335"/>
    </source>
</evidence>
<dbReference type="InterPro" id="IPR009057">
    <property type="entry name" value="Homeodomain-like_sf"/>
</dbReference>
<accession>A0ABS1Q671</accession>
<dbReference type="PANTHER" id="PTHR30055">
    <property type="entry name" value="HTH-TYPE TRANSCRIPTIONAL REGULATOR RUTR"/>
    <property type="match status" value="1"/>
</dbReference>
<dbReference type="PANTHER" id="PTHR30055:SF234">
    <property type="entry name" value="HTH-TYPE TRANSCRIPTIONAL REGULATOR BETI"/>
    <property type="match status" value="1"/>
</dbReference>
<dbReference type="Pfam" id="PF00440">
    <property type="entry name" value="TetR_N"/>
    <property type="match status" value="1"/>
</dbReference>
<dbReference type="InterPro" id="IPR036271">
    <property type="entry name" value="Tet_transcr_reg_TetR-rel_C_sf"/>
</dbReference>
<dbReference type="SUPFAM" id="SSF46689">
    <property type="entry name" value="Homeodomain-like"/>
    <property type="match status" value="1"/>
</dbReference>
<organism evidence="7 8">
    <name type="scientific">Streptomyces endocoffeicus</name>
    <dbReference type="NCBI Taxonomy" id="2898945"/>
    <lineage>
        <taxon>Bacteria</taxon>
        <taxon>Bacillati</taxon>
        <taxon>Actinomycetota</taxon>
        <taxon>Actinomycetes</taxon>
        <taxon>Kitasatosporales</taxon>
        <taxon>Streptomycetaceae</taxon>
        <taxon>Streptomyces</taxon>
    </lineage>
</organism>
<keyword evidence="1" id="KW-0678">Repressor</keyword>
<evidence type="ECO:0000259" key="6">
    <source>
        <dbReference type="PROSITE" id="PS50977"/>
    </source>
</evidence>
<keyword evidence="3 5" id="KW-0238">DNA-binding</keyword>
<dbReference type="InterPro" id="IPR001647">
    <property type="entry name" value="HTH_TetR"/>
</dbReference>
<sequence length="197" mass="21748">MATREKIIEAALRLAATRGIGSLSVRRVAVEAGVGATTLRRYFPTQVELHLVVAEEFVRCSVDDLSIADDKRDPSQRLFECLAQLLPSGGRTAAVEGWFELHRLSAGSDAIPAARFTIESANRLLAERLRRWLTILADRGNLRPEEVDGHASSALTLVNGLYLNALLYPDQADLDTAKNTIRWFAERVVGSRSASYR</sequence>
<evidence type="ECO:0000313" key="7">
    <source>
        <dbReference type="EMBL" id="MBL1119755.1"/>
    </source>
</evidence>
<protein>
    <submittedName>
        <fullName evidence="7">TetR/AcrR family transcriptional regulator</fullName>
    </submittedName>
</protein>
<dbReference type="InterPro" id="IPR050109">
    <property type="entry name" value="HTH-type_TetR-like_transc_reg"/>
</dbReference>
<dbReference type="Proteomes" id="UP000621510">
    <property type="component" value="Unassembled WGS sequence"/>
</dbReference>
<dbReference type="PROSITE" id="PS01081">
    <property type="entry name" value="HTH_TETR_1"/>
    <property type="match status" value="1"/>
</dbReference>
<feature type="DNA-binding region" description="H-T-H motif" evidence="5">
    <location>
        <begin position="24"/>
        <end position="43"/>
    </location>
</feature>
<feature type="domain" description="HTH tetR-type" evidence="6">
    <location>
        <begin position="1"/>
        <end position="61"/>
    </location>
</feature>
<keyword evidence="8" id="KW-1185">Reference proteome</keyword>
<evidence type="ECO:0000256" key="3">
    <source>
        <dbReference type="ARBA" id="ARBA00023125"/>
    </source>
</evidence>
<dbReference type="SUPFAM" id="SSF48498">
    <property type="entry name" value="Tetracyclin repressor-like, C-terminal domain"/>
    <property type="match status" value="1"/>
</dbReference>
<dbReference type="Gene3D" id="1.10.357.10">
    <property type="entry name" value="Tetracycline Repressor, domain 2"/>
    <property type="match status" value="1"/>
</dbReference>
<evidence type="ECO:0000313" key="8">
    <source>
        <dbReference type="Proteomes" id="UP000621510"/>
    </source>
</evidence>
<evidence type="ECO:0000256" key="1">
    <source>
        <dbReference type="ARBA" id="ARBA00022491"/>
    </source>
</evidence>
<dbReference type="Pfam" id="PF13977">
    <property type="entry name" value="TetR_C_6"/>
    <property type="match status" value="1"/>
</dbReference>
<dbReference type="InterPro" id="IPR023772">
    <property type="entry name" value="DNA-bd_HTH_TetR-type_CS"/>
</dbReference>